<dbReference type="Pfam" id="PF22037">
    <property type="entry name" value="PSD13_N"/>
    <property type="match status" value="1"/>
</dbReference>
<reference evidence="4 5" key="1">
    <citation type="submission" date="2023-03" db="EMBL/GenBank/DDBJ databases">
        <title>WGS of Gossypium arboreum.</title>
        <authorList>
            <person name="Yu D."/>
        </authorList>
    </citation>
    <scope>NUCLEOTIDE SEQUENCE [LARGE SCALE GENOMIC DNA]</scope>
    <source>
        <tissue evidence="4">Leaf</tissue>
    </source>
</reference>
<keyword evidence="2" id="KW-0812">Transmembrane</keyword>
<organism evidence="4 5">
    <name type="scientific">Gossypium arboreum</name>
    <name type="common">Tree cotton</name>
    <name type="synonym">Gossypium nanking</name>
    <dbReference type="NCBI Taxonomy" id="29729"/>
    <lineage>
        <taxon>Eukaryota</taxon>
        <taxon>Viridiplantae</taxon>
        <taxon>Streptophyta</taxon>
        <taxon>Embryophyta</taxon>
        <taxon>Tracheophyta</taxon>
        <taxon>Spermatophyta</taxon>
        <taxon>Magnoliopsida</taxon>
        <taxon>eudicotyledons</taxon>
        <taxon>Gunneridae</taxon>
        <taxon>Pentapetalae</taxon>
        <taxon>rosids</taxon>
        <taxon>malvids</taxon>
        <taxon>Malvales</taxon>
        <taxon>Malvaceae</taxon>
        <taxon>Malvoideae</taxon>
        <taxon>Gossypium</taxon>
    </lineage>
</organism>
<dbReference type="EMBL" id="JARKNE010000009">
    <property type="protein sequence ID" value="KAK5804133.1"/>
    <property type="molecule type" value="Genomic_DNA"/>
</dbReference>
<evidence type="ECO:0000256" key="1">
    <source>
        <dbReference type="SAM" id="MobiDB-lite"/>
    </source>
</evidence>
<name>A0ABR0NS28_GOSAR</name>
<evidence type="ECO:0000259" key="3">
    <source>
        <dbReference type="Pfam" id="PF22037"/>
    </source>
</evidence>
<dbReference type="PANTHER" id="PTHR33825">
    <property type="entry name" value="CHITINASE-LIKE PROTEIN"/>
    <property type="match status" value="1"/>
</dbReference>
<dbReference type="InterPro" id="IPR054179">
    <property type="entry name" value="PSD13_N"/>
</dbReference>
<accession>A0ABR0NS28</accession>
<evidence type="ECO:0000256" key="2">
    <source>
        <dbReference type="SAM" id="Phobius"/>
    </source>
</evidence>
<proteinExistence type="predicted"/>
<dbReference type="PANTHER" id="PTHR33825:SF14">
    <property type="entry name" value="CHITINASE-LIKE PROTEIN"/>
    <property type="match status" value="1"/>
</dbReference>
<evidence type="ECO:0000313" key="4">
    <source>
        <dbReference type="EMBL" id="KAK5804133.1"/>
    </source>
</evidence>
<feature type="region of interest" description="Disordered" evidence="1">
    <location>
        <begin position="150"/>
        <end position="169"/>
    </location>
</feature>
<gene>
    <name evidence="4" type="ORF">PVK06_031782</name>
</gene>
<feature type="transmembrane region" description="Helical" evidence="2">
    <location>
        <begin position="27"/>
        <end position="45"/>
    </location>
</feature>
<feature type="domain" description="PSD13 N-terminal" evidence="3">
    <location>
        <begin position="52"/>
        <end position="82"/>
    </location>
</feature>
<keyword evidence="2" id="KW-1133">Transmembrane helix</keyword>
<keyword evidence="5" id="KW-1185">Reference proteome</keyword>
<keyword evidence="2" id="KW-0472">Membrane</keyword>
<comment type="caution">
    <text evidence="4">The sequence shown here is derived from an EMBL/GenBank/DDBJ whole genome shotgun (WGS) entry which is preliminary data.</text>
</comment>
<protein>
    <recommendedName>
        <fullName evidence="3">PSD13 N-terminal domain-containing protein</fullName>
    </recommendedName>
</protein>
<sequence length="221" mass="24251">MTFLLPFPLPLGLQISAIDNSLVKDLFQFLLQPVITISLSLFLIFKYLSSYKNPEDLAFDLSLSALLGDNIYNFRELLAHPIGPRWSGFIISSNPSTLGILFAMKNCMEKAQISFLKAPSSLPFSSRSSSSSFVPFRSSTSYTSSTTKEFNLESNGLPQTSKSNLDGESNENYNVGIGHPIVPNFIPTQKMSLSDQAFYLFTFIPCTASLAFTSLVIAAVG</sequence>
<evidence type="ECO:0000313" key="5">
    <source>
        <dbReference type="Proteomes" id="UP001358586"/>
    </source>
</evidence>
<dbReference type="Proteomes" id="UP001358586">
    <property type="component" value="Chromosome 9"/>
</dbReference>
<feature type="transmembrane region" description="Helical" evidence="2">
    <location>
        <begin position="197"/>
        <end position="220"/>
    </location>
</feature>